<gene>
    <name evidence="4" type="primary">Aste57867_6088</name>
    <name evidence="3" type="ORF">As57867_006074</name>
    <name evidence="4" type="ORF">ASTE57867_6088</name>
</gene>
<dbReference type="Proteomes" id="UP000332933">
    <property type="component" value="Unassembled WGS sequence"/>
</dbReference>
<sequence length="252" mass="28799">MSAIFAKTIRPFNYTTVDFTELTTDQLDRLCQPDSKLHLFHGMICPFSHRALWAAVEVGAPITDVIEINLEKIPPAYDEQFTRYGSSTFLLDNGQRIYESAIIAEYLDVKYGHGKLHRFEDPFESALAQLARDKVSPGPFYAFMQGRPGAEKSLRAHLTELEQIWRENAKAYRVKGPYLLGDKLSSAEINVIPFLFRFEVLLPHYQNGFQLLADYPLLNAALQAVKARPSFQETIREADFYIKGYEPWSKAP</sequence>
<dbReference type="PANTHER" id="PTHR43968:SF6">
    <property type="entry name" value="GLUTATHIONE S-TRANSFERASE OMEGA"/>
    <property type="match status" value="1"/>
</dbReference>
<dbReference type="Gene3D" id="3.40.30.10">
    <property type="entry name" value="Glutaredoxin"/>
    <property type="match status" value="1"/>
</dbReference>
<dbReference type="InterPro" id="IPR041695">
    <property type="entry name" value="GST_C_5"/>
</dbReference>
<dbReference type="AlphaFoldDB" id="A0A485KFG3"/>
<dbReference type="GO" id="GO:0005737">
    <property type="term" value="C:cytoplasm"/>
    <property type="evidence" value="ECO:0007669"/>
    <property type="project" value="TreeGrafter"/>
</dbReference>
<dbReference type="Pfam" id="PF13417">
    <property type="entry name" value="GST_N_3"/>
    <property type="match status" value="1"/>
</dbReference>
<evidence type="ECO:0000259" key="1">
    <source>
        <dbReference type="PROSITE" id="PS50404"/>
    </source>
</evidence>
<reference evidence="3" key="2">
    <citation type="submission" date="2019-06" db="EMBL/GenBank/DDBJ databases">
        <title>Genomics analysis of Aphanomyces spp. identifies a new class of oomycete effector associated with host adaptation.</title>
        <authorList>
            <person name="Gaulin E."/>
        </authorList>
    </citation>
    <scope>NUCLEOTIDE SEQUENCE</scope>
    <source>
        <strain evidence="3">CBS 578.67</strain>
    </source>
</reference>
<evidence type="ECO:0000313" key="3">
    <source>
        <dbReference type="EMBL" id="KAF0709108.1"/>
    </source>
</evidence>
<proteinExistence type="predicted"/>
<dbReference type="InterPro" id="IPR004045">
    <property type="entry name" value="Glutathione_S-Trfase_N"/>
</dbReference>
<feature type="domain" description="GST C-terminal" evidence="2">
    <location>
        <begin position="96"/>
        <end position="252"/>
    </location>
</feature>
<dbReference type="PANTHER" id="PTHR43968">
    <property type="match status" value="1"/>
</dbReference>
<dbReference type="SUPFAM" id="SSF47616">
    <property type="entry name" value="GST C-terminal domain-like"/>
    <property type="match status" value="1"/>
</dbReference>
<name>A0A485KFG3_9STRA</name>
<dbReference type="Pfam" id="PF16865">
    <property type="entry name" value="GST_C_5"/>
    <property type="match status" value="1"/>
</dbReference>
<evidence type="ECO:0000259" key="2">
    <source>
        <dbReference type="PROSITE" id="PS50405"/>
    </source>
</evidence>
<evidence type="ECO:0000313" key="5">
    <source>
        <dbReference type="Proteomes" id="UP000332933"/>
    </source>
</evidence>
<accession>A0A485KFG3</accession>
<evidence type="ECO:0000313" key="4">
    <source>
        <dbReference type="EMBL" id="VFT83097.1"/>
    </source>
</evidence>
<protein>
    <submittedName>
        <fullName evidence="4">Aste57867_6088 protein</fullName>
    </submittedName>
</protein>
<dbReference type="InterPro" id="IPR050983">
    <property type="entry name" value="GST_Omega/HSP26"/>
</dbReference>
<dbReference type="OrthoDB" id="4951845at2759"/>
<dbReference type="InterPro" id="IPR036282">
    <property type="entry name" value="Glutathione-S-Trfase_C_sf"/>
</dbReference>
<dbReference type="PROSITE" id="PS50405">
    <property type="entry name" value="GST_CTER"/>
    <property type="match status" value="1"/>
</dbReference>
<dbReference type="InterPro" id="IPR036249">
    <property type="entry name" value="Thioredoxin-like_sf"/>
</dbReference>
<dbReference type="EMBL" id="CAADRA010002351">
    <property type="protein sequence ID" value="VFT83097.1"/>
    <property type="molecule type" value="Genomic_DNA"/>
</dbReference>
<dbReference type="EMBL" id="VJMH01002349">
    <property type="protein sequence ID" value="KAF0709108.1"/>
    <property type="molecule type" value="Genomic_DNA"/>
</dbReference>
<dbReference type="SUPFAM" id="SSF52833">
    <property type="entry name" value="Thioredoxin-like"/>
    <property type="match status" value="1"/>
</dbReference>
<dbReference type="CDD" id="cd00570">
    <property type="entry name" value="GST_N_family"/>
    <property type="match status" value="1"/>
</dbReference>
<reference evidence="4 5" key="1">
    <citation type="submission" date="2019-03" db="EMBL/GenBank/DDBJ databases">
        <authorList>
            <person name="Gaulin E."/>
            <person name="Dumas B."/>
        </authorList>
    </citation>
    <scope>NUCLEOTIDE SEQUENCE [LARGE SCALE GENOMIC DNA]</scope>
    <source>
        <strain evidence="4">CBS 568.67</strain>
    </source>
</reference>
<feature type="domain" description="GST N-terminal" evidence="1">
    <location>
        <begin position="35"/>
        <end position="115"/>
    </location>
</feature>
<dbReference type="Gene3D" id="1.20.1050.10">
    <property type="match status" value="1"/>
</dbReference>
<dbReference type="InterPro" id="IPR010987">
    <property type="entry name" value="Glutathione-S-Trfase_C-like"/>
</dbReference>
<organism evidence="4 5">
    <name type="scientific">Aphanomyces stellatus</name>
    <dbReference type="NCBI Taxonomy" id="120398"/>
    <lineage>
        <taxon>Eukaryota</taxon>
        <taxon>Sar</taxon>
        <taxon>Stramenopiles</taxon>
        <taxon>Oomycota</taxon>
        <taxon>Saprolegniomycetes</taxon>
        <taxon>Saprolegniales</taxon>
        <taxon>Verrucalvaceae</taxon>
        <taxon>Aphanomyces</taxon>
    </lineage>
</organism>
<keyword evidence="5" id="KW-1185">Reference proteome</keyword>
<dbReference type="PROSITE" id="PS50404">
    <property type="entry name" value="GST_NTER"/>
    <property type="match status" value="1"/>
</dbReference>